<keyword evidence="4" id="KW-1003">Cell membrane</keyword>
<organism evidence="13 14">
    <name type="scientific">Ectothiorhodospira marina</name>
    <dbReference type="NCBI Taxonomy" id="1396821"/>
    <lineage>
        <taxon>Bacteria</taxon>
        <taxon>Pseudomonadati</taxon>
        <taxon>Pseudomonadota</taxon>
        <taxon>Gammaproteobacteria</taxon>
        <taxon>Chromatiales</taxon>
        <taxon>Ectothiorhodospiraceae</taxon>
        <taxon>Ectothiorhodospira</taxon>
    </lineage>
</organism>
<evidence type="ECO:0000256" key="9">
    <source>
        <dbReference type="ARBA" id="ARBA00023244"/>
    </source>
</evidence>
<evidence type="ECO:0000256" key="8">
    <source>
        <dbReference type="ARBA" id="ARBA00023136"/>
    </source>
</evidence>
<dbReference type="Gene3D" id="1.25.40.10">
    <property type="entry name" value="Tetratricopeptide repeat domain"/>
    <property type="match status" value="2"/>
</dbReference>
<evidence type="ECO:0000256" key="6">
    <source>
        <dbReference type="ARBA" id="ARBA00022692"/>
    </source>
</evidence>
<evidence type="ECO:0000256" key="1">
    <source>
        <dbReference type="ARBA" id="ARBA00002962"/>
    </source>
</evidence>
<dbReference type="GO" id="GO:0006779">
    <property type="term" value="P:porphyrin-containing compound biosynthetic process"/>
    <property type="evidence" value="ECO:0007669"/>
    <property type="project" value="UniProtKB-KW"/>
</dbReference>
<protein>
    <submittedName>
        <fullName evidence="13">HemY protein</fullName>
    </submittedName>
</protein>
<gene>
    <name evidence="13" type="ORF">SAMN05444515_11646</name>
</gene>
<evidence type="ECO:0000256" key="2">
    <source>
        <dbReference type="ARBA" id="ARBA00004429"/>
    </source>
</evidence>
<keyword evidence="7 11" id="KW-1133">Transmembrane helix</keyword>
<feature type="transmembrane region" description="Helical" evidence="11">
    <location>
        <begin position="41"/>
        <end position="68"/>
    </location>
</feature>
<evidence type="ECO:0000313" key="13">
    <source>
        <dbReference type="EMBL" id="SEL43551.1"/>
    </source>
</evidence>
<dbReference type="InterPro" id="IPR010817">
    <property type="entry name" value="HemY_N"/>
</dbReference>
<keyword evidence="8 11" id="KW-0472">Membrane</keyword>
<sequence>MKSLIVIFLVLIASAIATLLFMEEPGYVLFAYGDMSLETSMAFYIVAMVVVLLALYGVIRFLVGLFGLPSNMSARRKQKKAMVCQKGLALGMAEMTEGRWNKAEKLLVQSARRGDSPTLNYLSAARAAQAQGAYDRRDEYLRQASQAEAGAEVAVGLTQAELQLDHGETGPATSTLRHMNDVAPGHPQLLRLRARLYRETGDSASLLNVLPELRKARALDNKALDEMEAEAFSARAAELAAAGDLGKLEGAWVSLPKTSRSRHELVEPYARALINLNEPDRAEVVLRSSLKQHWNERLVHLYGQLTVNDTNRAISVAEGWLREHRRDPVLLLTLGRLCKQGKAWGKARGYLESSVNAKPTPEAYRELGEILDQVGEEKLAQDAYRKGLQVAVDGSLSEPVVPVAPQPEAGKPLPGRRRGKVGQPRLSSA</sequence>
<dbReference type="Pfam" id="PF07219">
    <property type="entry name" value="HemY_N"/>
    <property type="match status" value="1"/>
</dbReference>
<feature type="compositionally biased region" description="Low complexity" evidence="10">
    <location>
        <begin position="398"/>
        <end position="409"/>
    </location>
</feature>
<dbReference type="STRING" id="1396821.SAMN05444515_11646"/>
<comment type="pathway">
    <text evidence="3">Porphyrin-containing compound metabolism; protoheme biosynthesis.</text>
</comment>
<comment type="function">
    <text evidence="1">Involved in a late step of protoheme IX synthesis.</text>
</comment>
<name>A0A1H7Q5W3_9GAMM</name>
<dbReference type="OrthoDB" id="7053339at2"/>
<dbReference type="UniPathway" id="UPA00252"/>
<keyword evidence="9" id="KW-0627">Porphyrin biosynthesis</keyword>
<keyword evidence="5" id="KW-0997">Cell inner membrane</keyword>
<dbReference type="RefSeq" id="WP_090254975.1">
    <property type="nucleotide sequence ID" value="NZ_FOAA01000016.1"/>
</dbReference>
<dbReference type="InterPro" id="IPR011990">
    <property type="entry name" value="TPR-like_helical_dom_sf"/>
</dbReference>
<dbReference type="GO" id="GO:0005886">
    <property type="term" value="C:plasma membrane"/>
    <property type="evidence" value="ECO:0007669"/>
    <property type="project" value="UniProtKB-SubCell"/>
</dbReference>
<feature type="domain" description="HemY N-terminal" evidence="12">
    <location>
        <begin position="26"/>
        <end position="132"/>
    </location>
</feature>
<comment type="subcellular location">
    <subcellularLocation>
        <location evidence="2">Cell inner membrane</location>
        <topology evidence="2">Multi-pass membrane protein</topology>
    </subcellularLocation>
</comment>
<proteinExistence type="predicted"/>
<evidence type="ECO:0000259" key="12">
    <source>
        <dbReference type="Pfam" id="PF07219"/>
    </source>
</evidence>
<feature type="region of interest" description="Disordered" evidence="10">
    <location>
        <begin position="396"/>
        <end position="429"/>
    </location>
</feature>
<accession>A0A1H7Q5W3</accession>
<reference evidence="14" key="1">
    <citation type="submission" date="2016-10" db="EMBL/GenBank/DDBJ databases">
        <authorList>
            <person name="Varghese N."/>
            <person name="Submissions S."/>
        </authorList>
    </citation>
    <scope>NUCLEOTIDE SEQUENCE [LARGE SCALE GENOMIC DNA]</scope>
    <source>
        <strain evidence="14">DSM 241</strain>
    </source>
</reference>
<dbReference type="Proteomes" id="UP000199256">
    <property type="component" value="Unassembled WGS sequence"/>
</dbReference>
<evidence type="ECO:0000256" key="4">
    <source>
        <dbReference type="ARBA" id="ARBA00022475"/>
    </source>
</evidence>
<dbReference type="AlphaFoldDB" id="A0A1H7Q5W3"/>
<evidence type="ECO:0000256" key="7">
    <source>
        <dbReference type="ARBA" id="ARBA00022989"/>
    </source>
</evidence>
<keyword evidence="6 11" id="KW-0812">Transmembrane</keyword>
<keyword evidence="14" id="KW-1185">Reference proteome</keyword>
<evidence type="ECO:0000256" key="10">
    <source>
        <dbReference type="SAM" id="MobiDB-lite"/>
    </source>
</evidence>
<dbReference type="SUPFAM" id="SSF48452">
    <property type="entry name" value="TPR-like"/>
    <property type="match status" value="1"/>
</dbReference>
<dbReference type="InterPro" id="IPR005254">
    <property type="entry name" value="Heme_biosyn_assoc_TPR_pro"/>
</dbReference>
<dbReference type="GO" id="GO:0042168">
    <property type="term" value="P:heme metabolic process"/>
    <property type="evidence" value="ECO:0007669"/>
    <property type="project" value="InterPro"/>
</dbReference>
<evidence type="ECO:0000256" key="3">
    <source>
        <dbReference type="ARBA" id="ARBA00004744"/>
    </source>
</evidence>
<evidence type="ECO:0000313" key="14">
    <source>
        <dbReference type="Proteomes" id="UP000199256"/>
    </source>
</evidence>
<evidence type="ECO:0000256" key="5">
    <source>
        <dbReference type="ARBA" id="ARBA00022519"/>
    </source>
</evidence>
<evidence type="ECO:0000256" key="11">
    <source>
        <dbReference type="SAM" id="Phobius"/>
    </source>
</evidence>
<dbReference type="NCBIfam" id="TIGR00540">
    <property type="entry name" value="TPR_hemY_coli"/>
    <property type="match status" value="1"/>
</dbReference>
<dbReference type="EMBL" id="FOAA01000016">
    <property type="protein sequence ID" value="SEL43551.1"/>
    <property type="molecule type" value="Genomic_DNA"/>
</dbReference>